<dbReference type="Proteomes" id="UP000282674">
    <property type="component" value="Unassembled WGS sequence"/>
</dbReference>
<dbReference type="OrthoDB" id="2751008at2"/>
<dbReference type="AlphaFoldDB" id="A0A3M2LWG6"/>
<organism evidence="4 5">
    <name type="scientific">Actinomadura harenae</name>
    <dbReference type="NCBI Taxonomy" id="2483351"/>
    <lineage>
        <taxon>Bacteria</taxon>
        <taxon>Bacillati</taxon>
        <taxon>Actinomycetota</taxon>
        <taxon>Actinomycetes</taxon>
        <taxon>Streptosporangiales</taxon>
        <taxon>Thermomonosporaceae</taxon>
        <taxon>Actinomadura</taxon>
    </lineage>
</organism>
<dbReference type="Pfam" id="PF14040">
    <property type="entry name" value="DNase_NucA_NucB"/>
    <property type="match status" value="1"/>
</dbReference>
<feature type="region of interest" description="Disordered" evidence="1">
    <location>
        <begin position="29"/>
        <end position="84"/>
    </location>
</feature>
<feature type="domain" description="Deoxyribonuclease NucA/NucB" evidence="3">
    <location>
        <begin position="359"/>
        <end position="436"/>
    </location>
</feature>
<dbReference type="EMBL" id="RFFG01000070">
    <property type="protein sequence ID" value="RMI39288.1"/>
    <property type="molecule type" value="Genomic_DNA"/>
</dbReference>
<evidence type="ECO:0000313" key="4">
    <source>
        <dbReference type="EMBL" id="RMI39288.1"/>
    </source>
</evidence>
<reference evidence="4 5" key="1">
    <citation type="submission" date="2018-10" db="EMBL/GenBank/DDBJ databases">
        <title>Isolation from soil.</title>
        <authorList>
            <person name="Hu J."/>
        </authorList>
    </citation>
    <scope>NUCLEOTIDE SEQUENCE [LARGE SCALE GENOMIC DNA]</scope>
    <source>
        <strain evidence="4 5">NEAU-Ht49</strain>
    </source>
</reference>
<accession>A0A3M2LWG6</accession>
<comment type="caution">
    <text evidence="4">The sequence shown here is derived from an EMBL/GenBank/DDBJ whole genome shotgun (WGS) entry which is preliminary data.</text>
</comment>
<evidence type="ECO:0000256" key="1">
    <source>
        <dbReference type="SAM" id="MobiDB-lite"/>
    </source>
</evidence>
<evidence type="ECO:0000256" key="2">
    <source>
        <dbReference type="SAM" id="SignalP"/>
    </source>
</evidence>
<dbReference type="RefSeq" id="WP_122197828.1">
    <property type="nucleotide sequence ID" value="NZ_JBHSKC010000040.1"/>
</dbReference>
<gene>
    <name evidence="4" type="ORF">EBO15_30005</name>
</gene>
<sequence>MKETTRRLARGIAAGAAAIAMVTSTATGALATTTPPTPSPKAPPARTQVPEELKAGVQKNWRPQPKPDQTQSCSTVKERATKASKTAGPKAGLISCADFITSPRDIKSNIAVGLDPDDGTDPLPAGCGALGSKIVSRVVDCQTGWVVYELWTRPKPEEPPKLVGTATVQVDSFDQLGWKAPHFNRTVKVKMTEATGLATTGLTATVNVRCSGSKCADDYASGGSFQQELLLGQPWTGFAQFNSSPIASDSKSDALFHFMTTSISLHHPLTDNPPYVSEHDSESIRCDKRLPTADPNTPNDAGGCVFHDFWPFYTLSKTTGTATKTAAHIERAQIATANHWGLYTGGAKDKALNRLADETLANKNRTEACKAAPNPRPTGMDCDEYPFAATYQGAALEGYGDSHWELIDFRDNRAEGAYRKNWYAENRMLDGDAFWVKIVP</sequence>
<name>A0A3M2LWG6_9ACTN</name>
<keyword evidence="2" id="KW-0732">Signal</keyword>
<feature type="chain" id="PRO_5018009168" description="Deoxyribonuclease NucA/NucB domain-containing protein" evidence="2">
    <location>
        <begin position="32"/>
        <end position="440"/>
    </location>
</feature>
<dbReference type="InterPro" id="IPR029476">
    <property type="entry name" value="DNase_NucA_NucB"/>
</dbReference>
<proteinExistence type="predicted"/>
<keyword evidence="5" id="KW-1185">Reference proteome</keyword>
<evidence type="ECO:0000313" key="5">
    <source>
        <dbReference type="Proteomes" id="UP000282674"/>
    </source>
</evidence>
<evidence type="ECO:0000259" key="3">
    <source>
        <dbReference type="Pfam" id="PF14040"/>
    </source>
</evidence>
<feature type="signal peptide" evidence="2">
    <location>
        <begin position="1"/>
        <end position="31"/>
    </location>
</feature>
<protein>
    <recommendedName>
        <fullName evidence="3">Deoxyribonuclease NucA/NucB domain-containing protein</fullName>
    </recommendedName>
</protein>